<gene>
    <name evidence="3" type="ORF">TRUGW13939_10632</name>
</gene>
<dbReference type="RefSeq" id="XP_035349636.1">
    <property type="nucleotide sequence ID" value="XM_035493743.1"/>
</dbReference>
<dbReference type="PANTHER" id="PTHR12289">
    <property type="entry name" value="METAXIN RELATED"/>
    <property type="match status" value="1"/>
</dbReference>
<dbReference type="Pfam" id="PF17172">
    <property type="entry name" value="GST_N_4"/>
    <property type="match status" value="1"/>
</dbReference>
<feature type="domain" description="Thioredoxin-like fold" evidence="2">
    <location>
        <begin position="22"/>
        <end position="121"/>
    </location>
</feature>
<accession>A0A7H8RAN6</accession>
<name>A0A7H8RAN6_TALRU</name>
<comment type="similarity">
    <text evidence="1">Belongs to the FAX family.</text>
</comment>
<evidence type="ECO:0000313" key="3">
    <source>
        <dbReference type="EMBL" id="QKX63462.1"/>
    </source>
</evidence>
<dbReference type="SFLD" id="SFLDG01180">
    <property type="entry name" value="SUF1"/>
    <property type="match status" value="1"/>
</dbReference>
<reference evidence="4" key="1">
    <citation type="submission" date="2020-06" db="EMBL/GenBank/DDBJ databases">
        <title>A chromosome-scale genome assembly of Talaromyces rugulosus W13939.</title>
        <authorList>
            <person name="Wang B."/>
            <person name="Guo L."/>
            <person name="Ye K."/>
            <person name="Wang L."/>
        </authorList>
    </citation>
    <scope>NUCLEOTIDE SEQUENCE [LARGE SCALE GENOMIC DNA]</scope>
    <source>
        <strain evidence="4">W13939</strain>
    </source>
</reference>
<dbReference type="GO" id="GO:0005737">
    <property type="term" value="C:cytoplasm"/>
    <property type="evidence" value="ECO:0007669"/>
    <property type="project" value="TreeGrafter"/>
</dbReference>
<dbReference type="OrthoDB" id="5809458at2759"/>
<dbReference type="InterPro" id="IPR050931">
    <property type="entry name" value="Mito_Protein_Transport_Metaxin"/>
</dbReference>
<dbReference type="SFLD" id="SFLDG01200">
    <property type="entry name" value="SUF1.1"/>
    <property type="match status" value="1"/>
</dbReference>
<dbReference type="EMBL" id="CP055903">
    <property type="protein sequence ID" value="QKX63462.1"/>
    <property type="molecule type" value="Genomic_DNA"/>
</dbReference>
<dbReference type="GeneID" id="55998111"/>
<dbReference type="PANTHER" id="PTHR12289:SF41">
    <property type="entry name" value="FAILED AXON CONNECTIONS-RELATED"/>
    <property type="match status" value="1"/>
</dbReference>
<evidence type="ECO:0000256" key="1">
    <source>
        <dbReference type="ARBA" id="ARBA00006475"/>
    </source>
</evidence>
<protein>
    <recommendedName>
        <fullName evidence="2">Thioredoxin-like fold domain-containing protein</fullName>
    </recommendedName>
</protein>
<dbReference type="Proteomes" id="UP000509510">
    <property type="component" value="Chromosome VI"/>
</dbReference>
<proteinExistence type="inferred from homology"/>
<sequence length="260" mass="29416">MSQPTLVVYRGFPERGAYVWSPFVIKLETRLRFARVSYQIETGSTQKAPRGKIPYISVSRADTEPVVLADSQLISDALTDEGVLPKLNEKLSPFENTLDAGLKALVEDKLCFYNTHERWNENYYTMRDKVLAAIPYPLRVAVGILAWRKINASLYGQGTGRFSPEEIRAFKTKIWHQIEDLLADAKRKAAAKSSEKVFWIFGGTEPTEADTAVFAFIISGLICEAAPETGKLLRSLPSVVEYARRIHNEYFPDYTSPVWE</sequence>
<evidence type="ECO:0000313" key="4">
    <source>
        <dbReference type="Proteomes" id="UP000509510"/>
    </source>
</evidence>
<dbReference type="KEGG" id="trg:TRUGW13939_10632"/>
<dbReference type="InterPro" id="IPR026928">
    <property type="entry name" value="FAX/IsoI-like"/>
</dbReference>
<dbReference type="AlphaFoldDB" id="A0A7H8RAN6"/>
<organism evidence="3 4">
    <name type="scientific">Talaromyces rugulosus</name>
    <name type="common">Penicillium rugulosum</name>
    <dbReference type="NCBI Taxonomy" id="121627"/>
    <lineage>
        <taxon>Eukaryota</taxon>
        <taxon>Fungi</taxon>
        <taxon>Dikarya</taxon>
        <taxon>Ascomycota</taxon>
        <taxon>Pezizomycotina</taxon>
        <taxon>Eurotiomycetes</taxon>
        <taxon>Eurotiomycetidae</taxon>
        <taxon>Eurotiales</taxon>
        <taxon>Trichocomaceae</taxon>
        <taxon>Talaromyces</taxon>
        <taxon>Talaromyces sect. Islandici</taxon>
    </lineage>
</organism>
<dbReference type="SFLD" id="SFLDS00019">
    <property type="entry name" value="Glutathione_Transferase_(cytos"/>
    <property type="match status" value="1"/>
</dbReference>
<keyword evidence="4" id="KW-1185">Reference proteome</keyword>
<dbReference type="InterPro" id="IPR040079">
    <property type="entry name" value="Glutathione_S-Trfase"/>
</dbReference>
<dbReference type="InterPro" id="IPR012336">
    <property type="entry name" value="Thioredoxin-like_fold"/>
</dbReference>
<evidence type="ECO:0000259" key="2">
    <source>
        <dbReference type="Pfam" id="PF17172"/>
    </source>
</evidence>